<dbReference type="SUPFAM" id="SSF50022">
    <property type="entry name" value="ISP domain"/>
    <property type="match status" value="1"/>
</dbReference>
<evidence type="ECO:0000313" key="19">
    <source>
        <dbReference type="EMBL" id="GAQ03637.1"/>
    </source>
</evidence>
<evidence type="ECO:0000256" key="5">
    <source>
        <dbReference type="ARBA" id="ARBA00010848"/>
    </source>
</evidence>
<evidence type="ECO:0000256" key="7">
    <source>
        <dbReference type="ARBA" id="ARBA00014931"/>
    </source>
</evidence>
<dbReference type="InterPro" id="IPR017941">
    <property type="entry name" value="Rieske_2Fe-2S"/>
</dbReference>
<gene>
    <name evidence="19" type="ORF">ALT_0958</name>
</gene>
<dbReference type="PANTHER" id="PTHR43756:SF6">
    <property type="entry name" value="CLUSTER-BINDING PROTEIN, PUTATIVE (AFU_ORTHOLOGUE AFUA_6G03920)-RELATED"/>
    <property type="match status" value="1"/>
</dbReference>
<proteinExistence type="inferred from homology"/>
<dbReference type="InterPro" id="IPR007248">
    <property type="entry name" value="Mpv17_PMP22"/>
</dbReference>
<comment type="pathway">
    <text evidence="3">Amine and polyamine biosynthesis; betaine biosynthesis via choline pathway; betaine aldehyde from choline (monooxygenase route): step 1/1.</text>
</comment>
<dbReference type="AlphaFoldDB" id="A0AAN4PBW2"/>
<dbReference type="CDD" id="cd00680">
    <property type="entry name" value="RHO_alpha_C"/>
    <property type="match status" value="1"/>
</dbReference>
<dbReference type="PROSITE" id="PS51296">
    <property type="entry name" value="RIESKE"/>
    <property type="match status" value="1"/>
</dbReference>
<dbReference type="Pfam" id="PF00848">
    <property type="entry name" value="Ring_hydroxyl_A"/>
    <property type="match status" value="1"/>
</dbReference>
<dbReference type="PANTHER" id="PTHR43756">
    <property type="entry name" value="CHOLINE MONOOXYGENASE, CHLOROPLASTIC"/>
    <property type="match status" value="1"/>
</dbReference>
<dbReference type="GO" id="GO:0005506">
    <property type="term" value="F:iron ion binding"/>
    <property type="evidence" value="ECO:0007669"/>
    <property type="project" value="InterPro"/>
</dbReference>
<comment type="function">
    <text evidence="1">Catalyzes the first step of the osmoprotectant glycine betaine synthesis.</text>
</comment>
<evidence type="ECO:0000256" key="12">
    <source>
        <dbReference type="ARBA" id="ARBA00023002"/>
    </source>
</evidence>
<evidence type="ECO:0000256" key="6">
    <source>
        <dbReference type="ARBA" id="ARBA00012763"/>
    </source>
</evidence>
<dbReference type="GO" id="GO:0016020">
    <property type="term" value="C:membrane"/>
    <property type="evidence" value="ECO:0007669"/>
    <property type="project" value="UniProtKB-SubCell"/>
</dbReference>
<dbReference type="InterPro" id="IPR036922">
    <property type="entry name" value="Rieske_2Fe-2S_sf"/>
</dbReference>
<comment type="caution">
    <text evidence="19">The sequence shown here is derived from an EMBL/GenBank/DDBJ whole genome shotgun (WGS) entry which is preliminary data.</text>
</comment>
<evidence type="ECO:0000256" key="2">
    <source>
        <dbReference type="ARBA" id="ARBA00004141"/>
    </source>
</evidence>
<evidence type="ECO:0000313" key="20">
    <source>
        <dbReference type="Proteomes" id="UP000051487"/>
    </source>
</evidence>
<reference evidence="19 20" key="1">
    <citation type="submission" date="2015-11" db="EMBL/GenBank/DDBJ databases">
        <title>Aspergillus lentulus strain IFM 54703T.</title>
        <authorList>
            <person name="Kusuya Y."/>
            <person name="Sakai K."/>
            <person name="Kamei K."/>
            <person name="Takahashi H."/>
            <person name="Yaguchi T."/>
        </authorList>
    </citation>
    <scope>NUCLEOTIDE SEQUENCE [LARGE SCALE GENOMIC DNA]</scope>
    <source>
        <strain evidence="19 20">IFM 54703</strain>
    </source>
</reference>
<accession>A0AAN4PBW2</accession>
<keyword evidence="9" id="KW-0001">2Fe-2S</keyword>
<evidence type="ECO:0000256" key="11">
    <source>
        <dbReference type="ARBA" id="ARBA00022989"/>
    </source>
</evidence>
<keyword evidence="10" id="KW-0479">Metal-binding</keyword>
<keyword evidence="15 17" id="KW-0472">Membrane</keyword>
<sequence length="936" mass="105732">MEEKPDGRTYLLNAQNARVSTYPSGFVVLQPAALSARAQGNLQQGEKVEYEIAQQSVLAFRSCGDATFPGPDEIQVVSVRTGRTLRSHITLTGLVFSTLSDEAPKFEEYFPGLEALLERVDFTKLPYRRSIKYEGRFNWKTMVDGYQECLHCQYTHPSFSVYYPPTFYTVNNHQNFSQHIADPKKPDDGLFLYFFPNCTLNVYGGGMSSFRVCPTEDPSQTRMEFDYYHKESGNKFEEYYRFVRQVAMEDYELCEKAQGNLERGVYSEGILNPEKENGVSFYQDKVFQLVCQQHAAESASHDLSVPRLKESEINDERNRWTIAMEALTSPTPILVALLTAIVFLCRAWPRGIHPKTLLTGQSEQFPQVTEAHDTQVVSKESDFPENWLNSSDIFQLERRAVFGKSWLYLSHRSQFTKPGDYQSFEVAGFPIFLILGKDGEIRAFHNVCRHRAYTVANKERGSSTVLGCRYHGWSYNTKGELTKAPHFENILGFDKLQNGLFAIHVQQSTDGFIFVNLEADAPGELLETDCPTDFVKCNGPIAQSRWIGGKAIEGAFNWKMAVISEKQFSTTAVLPELARLVRSSILARIKHYLNGKSAGNPDVLIFPNVSFHIIKDTRYWYSLTFHPASERKTLVRYDLYCFQNTDGDVSSQLISDKLIEMITQQVTELENKYQLQVRRAADSSQEGVTATTTEVRDCRSSLGNSNLQKMILEKLKRHSKLEKLQGMEVHPAMRQPRVTQKSQQADRHMSLPPIATATLQAALVNAGSNVLAQGIKAWRDQTPFELDLQALFQFTTCAFVLSPLTYVWLEGLESRFPGSSEDTFVSKSTAEKNGPKQGKQKLNVTNTVAKVVIDQTIGAAINTVAFIMTMGLLRGQDIDVINAQIQNDFWPIMLAGFKLWPFVSILNFTVVPADKRLLVGSLFGVIWAVYLSLMSG</sequence>
<evidence type="ECO:0000256" key="4">
    <source>
        <dbReference type="ARBA" id="ARBA00006824"/>
    </source>
</evidence>
<evidence type="ECO:0000259" key="18">
    <source>
        <dbReference type="PROSITE" id="PS51296"/>
    </source>
</evidence>
<dbReference type="Proteomes" id="UP000051487">
    <property type="component" value="Unassembled WGS sequence"/>
</dbReference>
<name>A0AAN4PBW2_ASPLE</name>
<comment type="similarity">
    <text evidence="5">Belongs to the choline monooxygenase family.</text>
</comment>
<dbReference type="PRINTS" id="PR00090">
    <property type="entry name" value="RNGDIOXGNASE"/>
</dbReference>
<keyword evidence="8 17" id="KW-0812">Transmembrane</keyword>
<dbReference type="EC" id="1.14.15.7" evidence="6"/>
<keyword evidence="11 17" id="KW-1133">Transmembrane helix</keyword>
<evidence type="ECO:0000256" key="13">
    <source>
        <dbReference type="ARBA" id="ARBA00023004"/>
    </source>
</evidence>
<dbReference type="Pfam" id="PF00355">
    <property type="entry name" value="Rieske"/>
    <property type="match status" value="1"/>
</dbReference>
<keyword evidence="13" id="KW-0408">Iron</keyword>
<feature type="transmembrane region" description="Helical" evidence="17">
    <location>
        <begin position="889"/>
        <end position="910"/>
    </location>
</feature>
<dbReference type="InterPro" id="IPR001663">
    <property type="entry name" value="Rng_hydr_dOase-A"/>
</dbReference>
<protein>
    <recommendedName>
        <fullName evidence="7">Choline monooxygenase, chloroplastic</fullName>
        <ecNumber evidence="6">1.14.15.7</ecNumber>
    </recommendedName>
</protein>
<keyword evidence="14" id="KW-0411">Iron-sulfur</keyword>
<dbReference type="CDD" id="cd03469">
    <property type="entry name" value="Rieske_RO_Alpha_N"/>
    <property type="match status" value="1"/>
</dbReference>
<feature type="transmembrane region" description="Helical" evidence="17">
    <location>
        <begin position="917"/>
        <end position="935"/>
    </location>
</feature>
<dbReference type="InterPro" id="IPR015879">
    <property type="entry name" value="Ring_hydroxy_dOase_asu_C_dom"/>
</dbReference>
<feature type="domain" description="Rieske" evidence="18">
    <location>
        <begin position="407"/>
        <end position="490"/>
    </location>
</feature>
<evidence type="ECO:0000256" key="3">
    <source>
        <dbReference type="ARBA" id="ARBA00004866"/>
    </source>
</evidence>
<dbReference type="Pfam" id="PF04117">
    <property type="entry name" value="Mpv17_PMP22"/>
    <property type="match status" value="1"/>
</dbReference>
<comment type="subcellular location">
    <subcellularLocation>
        <location evidence="2">Membrane</location>
        <topology evidence="2">Multi-pass membrane protein</topology>
    </subcellularLocation>
</comment>
<keyword evidence="12" id="KW-0560">Oxidoreductase</keyword>
<evidence type="ECO:0000256" key="10">
    <source>
        <dbReference type="ARBA" id="ARBA00022723"/>
    </source>
</evidence>
<evidence type="ECO:0000256" key="9">
    <source>
        <dbReference type="ARBA" id="ARBA00022714"/>
    </source>
</evidence>
<dbReference type="GO" id="GO:0019133">
    <property type="term" value="F:choline monooxygenase activity"/>
    <property type="evidence" value="ECO:0007669"/>
    <property type="project" value="UniProtKB-EC"/>
</dbReference>
<dbReference type="EMBL" id="BCLY01000001">
    <property type="protein sequence ID" value="GAQ03637.1"/>
    <property type="molecule type" value="Genomic_DNA"/>
</dbReference>
<comment type="catalytic activity">
    <reaction evidence="16">
        <text>choline + 2 reduced [2Fe-2S]-[ferredoxin] + O2 + 2 H(+) = betaine aldehyde hydrate + 2 oxidized [2Fe-2S]-[ferredoxin] + H2O</text>
        <dbReference type="Rhea" id="RHEA:17769"/>
        <dbReference type="Rhea" id="RHEA-COMP:10000"/>
        <dbReference type="Rhea" id="RHEA-COMP:10001"/>
        <dbReference type="ChEBI" id="CHEBI:15354"/>
        <dbReference type="ChEBI" id="CHEBI:15377"/>
        <dbReference type="ChEBI" id="CHEBI:15378"/>
        <dbReference type="ChEBI" id="CHEBI:15379"/>
        <dbReference type="ChEBI" id="CHEBI:15870"/>
        <dbReference type="ChEBI" id="CHEBI:33737"/>
        <dbReference type="ChEBI" id="CHEBI:33738"/>
        <dbReference type="EC" id="1.14.15.7"/>
    </reaction>
</comment>
<comment type="similarity">
    <text evidence="4">Belongs to the peroxisomal membrane protein PXMP2/4 family.</text>
</comment>
<evidence type="ECO:0000256" key="15">
    <source>
        <dbReference type="ARBA" id="ARBA00023136"/>
    </source>
</evidence>
<evidence type="ECO:0000256" key="16">
    <source>
        <dbReference type="ARBA" id="ARBA00049097"/>
    </source>
</evidence>
<evidence type="ECO:0000256" key="17">
    <source>
        <dbReference type="SAM" id="Phobius"/>
    </source>
</evidence>
<evidence type="ECO:0000256" key="14">
    <source>
        <dbReference type="ARBA" id="ARBA00023014"/>
    </source>
</evidence>
<organism evidence="19 20">
    <name type="scientific">Aspergillus lentulus</name>
    <dbReference type="NCBI Taxonomy" id="293939"/>
    <lineage>
        <taxon>Eukaryota</taxon>
        <taxon>Fungi</taxon>
        <taxon>Dikarya</taxon>
        <taxon>Ascomycota</taxon>
        <taxon>Pezizomycotina</taxon>
        <taxon>Eurotiomycetes</taxon>
        <taxon>Eurotiomycetidae</taxon>
        <taxon>Eurotiales</taxon>
        <taxon>Aspergillaceae</taxon>
        <taxon>Aspergillus</taxon>
        <taxon>Aspergillus subgen. Fumigati</taxon>
    </lineage>
</organism>
<dbReference type="SUPFAM" id="SSF55961">
    <property type="entry name" value="Bet v1-like"/>
    <property type="match status" value="1"/>
</dbReference>
<dbReference type="GO" id="GO:0051537">
    <property type="term" value="F:2 iron, 2 sulfur cluster binding"/>
    <property type="evidence" value="ECO:0007669"/>
    <property type="project" value="UniProtKB-KW"/>
</dbReference>
<dbReference type="Gene3D" id="2.102.10.10">
    <property type="entry name" value="Rieske [2Fe-2S] iron-sulphur domain"/>
    <property type="match status" value="1"/>
</dbReference>
<evidence type="ECO:0000256" key="1">
    <source>
        <dbReference type="ARBA" id="ARBA00002149"/>
    </source>
</evidence>
<evidence type="ECO:0000256" key="8">
    <source>
        <dbReference type="ARBA" id="ARBA00022692"/>
    </source>
</evidence>
<dbReference type="Gene3D" id="3.90.380.10">
    <property type="entry name" value="Naphthalene 1,2-dioxygenase Alpha Subunit, Chain A, domain 1"/>
    <property type="match status" value="2"/>
</dbReference>